<dbReference type="AlphaFoldDB" id="A0A8X6YIS2"/>
<proteinExistence type="predicted"/>
<dbReference type="OrthoDB" id="6434925at2759"/>
<dbReference type="PROSITE" id="PS00134">
    <property type="entry name" value="TRYPSIN_HIS"/>
    <property type="match status" value="1"/>
</dbReference>
<name>A0A8X6YIS2_9ARAC</name>
<sequence length="84" mass="9168">CGKNLVDKGGRVINGKAVKPLNKYPWIVPVLINQQIKCGGVVISKNYVLTAAHCISMYCTRGGGVNEDFIQSTHRSPDHNDTID</sequence>
<dbReference type="InterPro" id="IPR043504">
    <property type="entry name" value="Peptidase_S1_PA_chymotrypsin"/>
</dbReference>
<dbReference type="InterPro" id="IPR009003">
    <property type="entry name" value="Peptidase_S1_PA"/>
</dbReference>
<dbReference type="InterPro" id="IPR001254">
    <property type="entry name" value="Trypsin_dom"/>
</dbReference>
<feature type="domain" description="Peptidase S1" evidence="1">
    <location>
        <begin position="14"/>
        <end position="57"/>
    </location>
</feature>
<dbReference type="GO" id="GO:0006508">
    <property type="term" value="P:proteolysis"/>
    <property type="evidence" value="ECO:0007669"/>
    <property type="project" value="InterPro"/>
</dbReference>
<evidence type="ECO:0000313" key="3">
    <source>
        <dbReference type="Proteomes" id="UP000886998"/>
    </source>
</evidence>
<dbReference type="GO" id="GO:0004252">
    <property type="term" value="F:serine-type endopeptidase activity"/>
    <property type="evidence" value="ECO:0007669"/>
    <property type="project" value="InterPro"/>
</dbReference>
<accession>A0A8X6YIS2</accession>
<protein>
    <recommendedName>
        <fullName evidence="1">Peptidase S1 domain-containing protein</fullName>
    </recommendedName>
</protein>
<organism evidence="2 3">
    <name type="scientific">Trichonephila inaurata madagascariensis</name>
    <dbReference type="NCBI Taxonomy" id="2747483"/>
    <lineage>
        <taxon>Eukaryota</taxon>
        <taxon>Metazoa</taxon>
        <taxon>Ecdysozoa</taxon>
        <taxon>Arthropoda</taxon>
        <taxon>Chelicerata</taxon>
        <taxon>Arachnida</taxon>
        <taxon>Araneae</taxon>
        <taxon>Araneomorphae</taxon>
        <taxon>Entelegynae</taxon>
        <taxon>Araneoidea</taxon>
        <taxon>Nephilidae</taxon>
        <taxon>Trichonephila</taxon>
        <taxon>Trichonephila inaurata</taxon>
    </lineage>
</organism>
<evidence type="ECO:0000313" key="2">
    <source>
        <dbReference type="EMBL" id="GFY73720.1"/>
    </source>
</evidence>
<dbReference type="Proteomes" id="UP000886998">
    <property type="component" value="Unassembled WGS sequence"/>
</dbReference>
<evidence type="ECO:0000259" key="1">
    <source>
        <dbReference type="Pfam" id="PF00089"/>
    </source>
</evidence>
<keyword evidence="3" id="KW-1185">Reference proteome</keyword>
<dbReference type="Gene3D" id="2.40.10.10">
    <property type="entry name" value="Trypsin-like serine proteases"/>
    <property type="match status" value="1"/>
</dbReference>
<comment type="caution">
    <text evidence="2">The sequence shown here is derived from an EMBL/GenBank/DDBJ whole genome shotgun (WGS) entry which is preliminary data.</text>
</comment>
<dbReference type="SUPFAM" id="SSF50494">
    <property type="entry name" value="Trypsin-like serine proteases"/>
    <property type="match status" value="1"/>
</dbReference>
<gene>
    <name evidence="2" type="ORF">TNIN_80111</name>
</gene>
<dbReference type="Pfam" id="PF00089">
    <property type="entry name" value="Trypsin"/>
    <property type="match status" value="1"/>
</dbReference>
<feature type="non-terminal residue" evidence="2">
    <location>
        <position position="1"/>
    </location>
</feature>
<dbReference type="InterPro" id="IPR018114">
    <property type="entry name" value="TRYPSIN_HIS"/>
</dbReference>
<dbReference type="EMBL" id="BMAV01020313">
    <property type="protein sequence ID" value="GFY73720.1"/>
    <property type="molecule type" value="Genomic_DNA"/>
</dbReference>
<reference evidence="2" key="1">
    <citation type="submission" date="2020-08" db="EMBL/GenBank/DDBJ databases">
        <title>Multicomponent nature underlies the extraordinary mechanical properties of spider dragline silk.</title>
        <authorList>
            <person name="Kono N."/>
            <person name="Nakamura H."/>
            <person name="Mori M."/>
            <person name="Yoshida Y."/>
            <person name="Ohtoshi R."/>
            <person name="Malay A.D."/>
            <person name="Moran D.A.P."/>
            <person name="Tomita M."/>
            <person name="Numata K."/>
            <person name="Arakawa K."/>
        </authorList>
    </citation>
    <scope>NUCLEOTIDE SEQUENCE</scope>
</reference>